<feature type="domain" description="CBU-0592-like" evidence="2">
    <location>
        <begin position="3"/>
        <end position="75"/>
    </location>
</feature>
<dbReference type="OrthoDB" id="73992at2"/>
<feature type="transmembrane region" description="Helical" evidence="1">
    <location>
        <begin position="6"/>
        <end position="22"/>
    </location>
</feature>
<sequence length="85" mass="9278">MGQAIQIIGSLCVLIPFILVQMERLRPDNVVYVTFNALGSSTLAVLAAVDHQWGFLLLEGVWALVSLHSLLRLGRTMRASSEAQA</sequence>
<protein>
    <recommendedName>
        <fullName evidence="2">CBU-0592-like domain-containing protein</fullName>
    </recommendedName>
</protein>
<evidence type="ECO:0000313" key="4">
    <source>
        <dbReference type="Proteomes" id="UP000006461"/>
    </source>
</evidence>
<evidence type="ECO:0000259" key="2">
    <source>
        <dbReference type="Pfam" id="PF26604"/>
    </source>
</evidence>
<dbReference type="InterPro" id="IPR058058">
    <property type="entry name" value="CBU_0592-like"/>
</dbReference>
<keyword evidence="1" id="KW-1133">Transmembrane helix</keyword>
<accession>I4F0E4</accession>
<dbReference type="OMA" id="ANQLRWI"/>
<proteinExistence type="predicted"/>
<evidence type="ECO:0000313" key="3">
    <source>
        <dbReference type="EMBL" id="CCH89107.1"/>
    </source>
</evidence>
<evidence type="ECO:0000256" key="1">
    <source>
        <dbReference type="SAM" id="Phobius"/>
    </source>
</evidence>
<organism evidence="3 4">
    <name type="scientific">Modestobacter italicus (strain DSM 44449 / CECT 9708 / BC 501)</name>
    <dbReference type="NCBI Taxonomy" id="2732864"/>
    <lineage>
        <taxon>Bacteria</taxon>
        <taxon>Bacillati</taxon>
        <taxon>Actinomycetota</taxon>
        <taxon>Actinomycetes</taxon>
        <taxon>Geodermatophilales</taxon>
        <taxon>Geodermatophilaceae</taxon>
        <taxon>Modestobacter</taxon>
    </lineage>
</organism>
<dbReference type="NCBIfam" id="NF047864">
    <property type="entry name" value="CBU_0592_membra"/>
    <property type="match status" value="1"/>
</dbReference>
<keyword evidence="1" id="KW-0812">Transmembrane</keyword>
<reference evidence="3 4" key="1">
    <citation type="journal article" date="2012" name="J. Bacteriol.">
        <title>Genome Sequence of Radiation-Resistant Modestobacter marinus Strain BC501, a Representative Actinobacterium That Thrives on Calcareous Stone Surfaces.</title>
        <authorList>
            <person name="Normand P."/>
            <person name="Gury J."/>
            <person name="Pujic P."/>
            <person name="Chouaia B."/>
            <person name="Crotti E."/>
            <person name="Brusetti L."/>
            <person name="Daffonchio D."/>
            <person name="Vacherie B."/>
            <person name="Barbe V."/>
            <person name="Medigue C."/>
            <person name="Calteau A."/>
            <person name="Ghodhbane-Gtari F."/>
            <person name="Essoussi I."/>
            <person name="Nouioui I."/>
            <person name="Abbassi-Ghozzi I."/>
            <person name="Gtari M."/>
        </authorList>
    </citation>
    <scope>NUCLEOTIDE SEQUENCE [LARGE SCALE GENOMIC DNA]</scope>
    <source>
        <strain evidence="4">BC 501</strain>
    </source>
</reference>
<feature type="transmembrane region" description="Helical" evidence="1">
    <location>
        <begin position="53"/>
        <end position="71"/>
    </location>
</feature>
<dbReference type="Proteomes" id="UP000006461">
    <property type="component" value="Chromosome"/>
</dbReference>
<dbReference type="Pfam" id="PF26604">
    <property type="entry name" value="CBU_0592"/>
    <property type="match status" value="1"/>
</dbReference>
<keyword evidence="1" id="KW-0472">Membrane</keyword>
<gene>
    <name evidence="3" type="ordered locus">MODMU_3697</name>
</gene>
<feature type="transmembrane region" description="Helical" evidence="1">
    <location>
        <begin position="29"/>
        <end position="47"/>
    </location>
</feature>
<dbReference type="eggNOG" id="ENOG5033DCB">
    <property type="taxonomic scope" value="Bacteria"/>
</dbReference>
<dbReference type="STRING" id="477641.MODMU_3697"/>
<keyword evidence="4" id="KW-1185">Reference proteome</keyword>
<dbReference type="HOGENOM" id="CLU_160525_2_0_11"/>
<name>I4F0E4_MODI5</name>
<dbReference type="AlphaFoldDB" id="I4F0E4"/>
<dbReference type="KEGG" id="mmar:MODMU_3697"/>
<dbReference type="EMBL" id="FO203431">
    <property type="protein sequence ID" value="CCH89107.1"/>
    <property type="molecule type" value="Genomic_DNA"/>
</dbReference>